<dbReference type="EMBL" id="CP025781">
    <property type="protein sequence ID" value="QBC42146.1"/>
    <property type="molecule type" value="Genomic_DNA"/>
</dbReference>
<protein>
    <recommendedName>
        <fullName evidence="2">Lumazine-binding domain-containing protein</fullName>
    </recommendedName>
</protein>
<dbReference type="InterPro" id="IPR023366">
    <property type="entry name" value="ATP_synth_asu-like_sf"/>
</dbReference>
<evidence type="ECO:0000313" key="4">
    <source>
        <dbReference type="Proteomes" id="UP000515917"/>
    </source>
</evidence>
<keyword evidence="4" id="KW-1185">Reference proteome</keyword>
<feature type="repeat" description="Lumazine-binding" evidence="1">
    <location>
        <begin position="1"/>
        <end position="81"/>
    </location>
</feature>
<gene>
    <name evidence="3" type="ORF">C1H71_00285</name>
</gene>
<sequence length="94" mass="10684">MFVKIRKTAALELACPKWGLYLCERLDGASLTVSETSKVDCWFEVWLIPETRRMTIFEGKTVGSIFNVEIERATQVVVDTVRDALEEKLAACRT</sequence>
<organism evidence="3 4">
    <name type="scientific">Iodobacter fluviatilis</name>
    <dbReference type="NCBI Taxonomy" id="537"/>
    <lineage>
        <taxon>Bacteria</taxon>
        <taxon>Pseudomonadati</taxon>
        <taxon>Pseudomonadota</taxon>
        <taxon>Betaproteobacteria</taxon>
        <taxon>Neisseriales</taxon>
        <taxon>Chitinibacteraceae</taxon>
        <taxon>Iodobacter</taxon>
    </lineage>
</organism>
<dbReference type="Pfam" id="PF00677">
    <property type="entry name" value="Lum_binding"/>
    <property type="match status" value="1"/>
</dbReference>
<evidence type="ECO:0000256" key="1">
    <source>
        <dbReference type="PROSITE-ProRule" id="PRU00524"/>
    </source>
</evidence>
<dbReference type="SUPFAM" id="SSF63380">
    <property type="entry name" value="Riboflavin synthase domain-like"/>
    <property type="match status" value="1"/>
</dbReference>
<dbReference type="AlphaFoldDB" id="A0A7G3G4H8"/>
<proteinExistence type="predicted"/>
<reference evidence="3 4" key="1">
    <citation type="submission" date="2018-01" db="EMBL/GenBank/DDBJ databases">
        <title>Genome sequence of Iodobacter sp. strain PCH194 isolated from Indian Trans-Himalaya.</title>
        <authorList>
            <person name="Kumar V."/>
            <person name="Thakur V."/>
            <person name="Kumar S."/>
            <person name="Singh D."/>
        </authorList>
    </citation>
    <scope>NUCLEOTIDE SEQUENCE [LARGE SCALE GENOMIC DNA]</scope>
    <source>
        <strain evidence="3 4">PCH194</strain>
    </source>
</reference>
<feature type="domain" description="Lumazine-binding" evidence="2">
    <location>
        <begin position="1"/>
        <end position="81"/>
    </location>
</feature>
<dbReference type="PROSITE" id="PS51177">
    <property type="entry name" value="LUMAZINE_BIND"/>
    <property type="match status" value="1"/>
</dbReference>
<name>A0A7G3G4H8_9NEIS</name>
<evidence type="ECO:0000313" key="3">
    <source>
        <dbReference type="EMBL" id="QBC42146.1"/>
    </source>
</evidence>
<dbReference type="Gene3D" id="2.40.30.20">
    <property type="match status" value="1"/>
</dbReference>
<dbReference type="InterPro" id="IPR017938">
    <property type="entry name" value="Riboflavin_synthase-like_b-brl"/>
</dbReference>
<dbReference type="InterPro" id="IPR026017">
    <property type="entry name" value="Lumazine-bd_dom"/>
</dbReference>
<dbReference type="KEGG" id="ifl:C1H71_00285"/>
<dbReference type="Proteomes" id="UP000515917">
    <property type="component" value="Chromosome"/>
</dbReference>
<accession>A0A7G3G4H8</accession>
<evidence type="ECO:0000259" key="2">
    <source>
        <dbReference type="PROSITE" id="PS51177"/>
    </source>
</evidence>